<evidence type="ECO:0000313" key="2">
    <source>
        <dbReference type="Proteomes" id="UP000030664"/>
    </source>
</evidence>
<protein>
    <recommendedName>
        <fullName evidence="3">Cobalamin-independent methionine synthase MetE C-terminal/archaeal domain-containing protein</fullName>
    </recommendedName>
</protein>
<dbReference type="Proteomes" id="UP000030664">
    <property type="component" value="Unassembled WGS sequence"/>
</dbReference>
<dbReference type="eggNOG" id="COG0620">
    <property type="taxonomic scope" value="Bacteria"/>
</dbReference>
<dbReference type="EMBL" id="JROM01000055">
    <property type="protein sequence ID" value="KHE73544.1"/>
    <property type="molecule type" value="Genomic_DNA"/>
</dbReference>
<evidence type="ECO:0000313" key="1">
    <source>
        <dbReference type="EMBL" id="KHE73544.1"/>
    </source>
</evidence>
<dbReference type="SUPFAM" id="SSF51726">
    <property type="entry name" value="UROD/MetE-like"/>
    <property type="match status" value="1"/>
</dbReference>
<comment type="caution">
    <text evidence="1">The sequence shown here is derived from an EMBL/GenBank/DDBJ whole genome shotgun (WGS) entry which is preliminary data.</text>
</comment>
<evidence type="ECO:0008006" key="3">
    <source>
        <dbReference type="Google" id="ProtNLM"/>
    </source>
</evidence>
<dbReference type="RefSeq" id="WP_035965291.1">
    <property type="nucleotide sequence ID" value="NZ_JROM01000055.1"/>
</dbReference>
<dbReference type="STRING" id="223184.AS25_11630"/>
<dbReference type="AlphaFoldDB" id="A0A0B0DE50"/>
<gene>
    <name evidence="1" type="ORF">AS25_11630</name>
</gene>
<dbReference type="InterPro" id="IPR038071">
    <property type="entry name" value="UROD/MetE-like_sf"/>
</dbReference>
<name>A0A0B0DE50_9MICC</name>
<proteinExistence type="predicted"/>
<organism evidence="1 2">
    <name type="scientific">Kocuria marina</name>
    <dbReference type="NCBI Taxonomy" id="223184"/>
    <lineage>
        <taxon>Bacteria</taxon>
        <taxon>Bacillati</taxon>
        <taxon>Actinomycetota</taxon>
        <taxon>Actinomycetes</taxon>
        <taxon>Micrococcales</taxon>
        <taxon>Micrococcaceae</taxon>
        <taxon>Kocuria</taxon>
    </lineage>
</organism>
<accession>A0A0B0DE50</accession>
<sequence length="336" mass="35507">MSEAVTATLTRSLRGTDLLETFTVLRGELGAPHLSTVPLLPERGPHAELAARTCAVLDSLYADRQPHGWRISGVPGDDSRRARRQLESDLNMVADVLGAESGADTGPIAFSLLGPVSLAATVHVHNGEKLQSDPGARRDLAQSWCSGVADLVAVLRRNTDGRGVVLVLEEPELERVVTGRIPTASGYRTLRALPRHELRVTLSDAVAACRAAGAETVVLDAGAAGIDWTPRVGADVAVLDLPDGPTEQWEPLAALHEAGVRLCFDTVPVTGRTPVSELVRRVLGPWRELGMDPAALLGTVLAPSAQISELTPPHLPDALQRVTHLGGALTEACNEG</sequence>
<reference evidence="1 2" key="1">
    <citation type="submission" date="2014-09" db="EMBL/GenBank/DDBJ databases">
        <title>High-quality draft genome sequence of Kocuria marina SO9-6, an actinobacterium isolated from a copper mine.</title>
        <authorList>
            <person name="Castro D.B."/>
            <person name="Pereira L.B."/>
            <person name="Silva M.V."/>
            <person name="Silva B.P."/>
            <person name="Zanardi B.R."/>
            <person name="Carlos C."/>
            <person name="Belgini D.R."/>
            <person name="Limache E.G."/>
            <person name="Lacerda G.V."/>
            <person name="Nery M.B."/>
            <person name="Gomes M.B."/>
            <person name="Souza S."/>
            <person name="Silva T.M."/>
            <person name="Rodrigues V.D."/>
            <person name="Paulino L.C."/>
            <person name="Vicentini R."/>
            <person name="Ferraz L.F."/>
            <person name="Ottoboni L.M."/>
        </authorList>
    </citation>
    <scope>NUCLEOTIDE SEQUENCE [LARGE SCALE GENOMIC DNA]</scope>
    <source>
        <strain evidence="1 2">SO9-6</strain>
    </source>
</reference>